<accession>A0ACD5H0K8</accession>
<keyword evidence="2" id="KW-1185">Reference proteome</keyword>
<sequence>MLNPSSRRANPANSAYFLLFLTILFWSGNTIVGTCRQYANSPVGLAFWRWFCSFVLILLPSWRYLKQDWYATVAPLADGFVTFSVRSRVV</sequence>
<organism evidence="1 2">
    <name type="scientific">Desertifilum tharense IPPAS B-1220</name>
    <dbReference type="NCBI Taxonomy" id="1781255"/>
    <lineage>
        <taxon>Bacteria</taxon>
        <taxon>Bacillati</taxon>
        <taxon>Cyanobacteriota</taxon>
        <taxon>Cyanophyceae</taxon>
        <taxon>Desertifilales</taxon>
        <taxon>Desertifilaceae</taxon>
        <taxon>Desertifilum</taxon>
    </lineage>
</organism>
<protein>
    <submittedName>
        <fullName evidence="1">Uncharacterized protein</fullName>
    </submittedName>
</protein>
<dbReference type="Proteomes" id="UP000095472">
    <property type="component" value="Chromosome"/>
</dbReference>
<evidence type="ECO:0000313" key="2">
    <source>
        <dbReference type="Proteomes" id="UP000095472"/>
    </source>
</evidence>
<dbReference type="EMBL" id="CP182909">
    <property type="protein sequence ID" value="XPM66547.1"/>
    <property type="molecule type" value="Genomic_DNA"/>
</dbReference>
<evidence type="ECO:0000313" key="1">
    <source>
        <dbReference type="EMBL" id="XPM66547.1"/>
    </source>
</evidence>
<reference evidence="1 2" key="1">
    <citation type="journal article" date="2016" name="Genome Announc.">
        <title>Draft Genome Sequence of the Thermotolerant Cyanobacterium Desertifilum sp. IPPAS B-1220.</title>
        <authorList>
            <person name="Mironov K.S."/>
            <person name="Sinetova M.A."/>
            <person name="Bolatkhan K."/>
            <person name="Zayadan B.K."/>
            <person name="Ustinova V.V."/>
            <person name="Kupriyanova E.V."/>
            <person name="Skrypnik A.N."/>
            <person name="Gogoleva N.E."/>
            <person name="Gogolev Y.V."/>
            <person name="Los D.A."/>
        </authorList>
    </citation>
    <scope>NUCLEOTIDE SEQUENCE [LARGE SCALE GENOMIC DNA]</scope>
    <source>
        <strain evidence="1 2">IPPAS B-1220</strain>
    </source>
</reference>
<gene>
    <name evidence="1" type="ORF">BH720_015390</name>
</gene>
<proteinExistence type="predicted"/>
<name>A0ACD5H0K8_9CYAN</name>